<organism evidence="6 7">
    <name type="scientific">Nitrospina watsonii</name>
    <dbReference type="NCBI Taxonomy" id="1323948"/>
    <lineage>
        <taxon>Bacteria</taxon>
        <taxon>Pseudomonadati</taxon>
        <taxon>Nitrospinota/Tectimicrobiota group</taxon>
        <taxon>Nitrospinota</taxon>
        <taxon>Nitrospinia</taxon>
        <taxon>Nitrospinales</taxon>
        <taxon>Nitrospinaceae</taxon>
        <taxon>Nitrospina</taxon>
    </lineage>
</organism>
<feature type="chain" id="PRO_5044903718" description="Flagellar P-ring protein" evidence="5">
    <location>
        <begin position="25"/>
        <end position="373"/>
    </location>
</feature>
<name>A0ABM9HH62_9BACT</name>
<keyword evidence="6" id="KW-0966">Cell projection</keyword>
<keyword evidence="4 5" id="KW-0975">Bacterial flagellum</keyword>
<dbReference type="InterPro" id="IPR001782">
    <property type="entry name" value="Flag_FlgI"/>
</dbReference>
<evidence type="ECO:0000313" key="7">
    <source>
        <dbReference type="Proteomes" id="UP001157733"/>
    </source>
</evidence>
<comment type="similarity">
    <text evidence="5">Belongs to the FlgI family.</text>
</comment>
<keyword evidence="3 5" id="KW-0732">Signal</keyword>
<evidence type="ECO:0000256" key="5">
    <source>
        <dbReference type="HAMAP-Rule" id="MF_00416"/>
    </source>
</evidence>
<evidence type="ECO:0000256" key="1">
    <source>
        <dbReference type="ARBA" id="ARBA00002591"/>
    </source>
</evidence>
<comment type="function">
    <text evidence="1 5">Assembles around the rod to form the L-ring and probably protects the motor/basal body from shearing forces during rotation.</text>
</comment>
<dbReference type="HAMAP" id="MF_00416">
    <property type="entry name" value="FlgI"/>
    <property type="match status" value="1"/>
</dbReference>
<evidence type="ECO:0000313" key="6">
    <source>
        <dbReference type="EMBL" id="CAI2719688.1"/>
    </source>
</evidence>
<feature type="signal peptide" evidence="5">
    <location>
        <begin position="1"/>
        <end position="24"/>
    </location>
</feature>
<accession>A0ABM9HH62</accession>
<dbReference type="Pfam" id="PF02119">
    <property type="entry name" value="FlgI"/>
    <property type="match status" value="1"/>
</dbReference>
<keyword evidence="6" id="KW-0282">Flagellum</keyword>
<keyword evidence="6" id="KW-0969">Cilium</keyword>
<dbReference type="NCBIfam" id="NF003676">
    <property type="entry name" value="PRK05303.1"/>
    <property type="match status" value="1"/>
</dbReference>
<gene>
    <name evidence="5 6" type="primary">flgI</name>
    <name evidence="6" type="ORF">NSPWAT_2832</name>
</gene>
<comment type="subunit">
    <text evidence="5">The basal body constitutes a major portion of the flagellar organelle and consists of four rings (L,P,S, and M) mounted on a central rod.</text>
</comment>
<evidence type="ECO:0000256" key="4">
    <source>
        <dbReference type="ARBA" id="ARBA00023143"/>
    </source>
</evidence>
<protein>
    <recommendedName>
        <fullName evidence="5">Flagellar P-ring protein</fullName>
    </recommendedName>
    <alternativeName>
        <fullName evidence="5">Basal body P-ring protein</fullName>
    </alternativeName>
</protein>
<reference evidence="6 7" key="1">
    <citation type="submission" date="2022-09" db="EMBL/GenBank/DDBJ databases">
        <authorList>
            <person name="Kop L."/>
        </authorList>
    </citation>
    <scope>NUCLEOTIDE SEQUENCE [LARGE SCALE GENOMIC DNA]</scope>
    <source>
        <strain evidence="6 7">347</strain>
    </source>
</reference>
<evidence type="ECO:0000256" key="3">
    <source>
        <dbReference type="ARBA" id="ARBA00022729"/>
    </source>
</evidence>
<dbReference type="PRINTS" id="PR01010">
    <property type="entry name" value="FLGPRINGFLGI"/>
</dbReference>
<keyword evidence="7" id="KW-1185">Reference proteome</keyword>
<comment type="subcellular location">
    <subcellularLocation>
        <location evidence="2 5">Bacterial flagellum basal body</location>
    </subcellularLocation>
</comment>
<proteinExistence type="inferred from homology"/>
<sequence precursor="true">MIRKRMLFKVFAFLLCFFMLPENAGAIRIKELANVNGVRANQLIGFGLVIGLANTGDRATNVFFSIQTMVNMLQKLGVTVPQDRVDQLQFKNAATVMVTAELPPFAHQGDRIDVTVSSLGDSRSLQGGTLLMTPLKGPDSTTYAVAQGPVSIGGFAVQGQGQGIQENHLNVGRISGGGMVERELPNTFNVKKEIILSLKQTDFTTGNRIAKKINSILKDEFATTLDGRTIHIKVPKFYKDNVSEFVTQIEVLEVQPDSVAKVIIDERTGTVVMGDNVKISRVAVAHGNLFVQVTEQPIVSQPEPLSEGETVILPRTRIAVGEDEDRLIVVPEGIDLGEVVTGLNAIGVTPRDLISILQAIKAAGSLHAELDVI</sequence>
<dbReference type="PANTHER" id="PTHR30381">
    <property type="entry name" value="FLAGELLAR P-RING PERIPLASMIC PROTEIN FLGI"/>
    <property type="match status" value="1"/>
</dbReference>
<evidence type="ECO:0000256" key="2">
    <source>
        <dbReference type="ARBA" id="ARBA00004117"/>
    </source>
</evidence>
<dbReference type="Proteomes" id="UP001157733">
    <property type="component" value="Chromosome"/>
</dbReference>
<dbReference type="PANTHER" id="PTHR30381:SF0">
    <property type="entry name" value="FLAGELLAR P-RING PROTEIN"/>
    <property type="match status" value="1"/>
</dbReference>
<dbReference type="EMBL" id="OX336137">
    <property type="protein sequence ID" value="CAI2719688.1"/>
    <property type="molecule type" value="Genomic_DNA"/>
</dbReference>